<feature type="domain" description="Minor tail protein gp31 C-terminal" evidence="1">
    <location>
        <begin position="113"/>
        <end position="132"/>
    </location>
</feature>
<reference evidence="2 3" key="1">
    <citation type="submission" date="2014-03" db="EMBL/GenBank/DDBJ databases">
        <authorList>
            <person name="Barber N.R."/>
            <person name="Francolini R.D."/>
            <person name="Gray A.J."/>
            <person name="Hamilton K."/>
            <person name="Jung E."/>
            <person name="Killpatrick M.S."/>
            <person name="Le T.M."/>
            <person name="Lin R."/>
            <person name="Morris L.Y."/>
            <person name="O'Neil L.P."/>
            <person name="Pederson E.N."/>
            <person name="Sepehri B.F."/>
            <person name="Shaffer R.A."/>
            <person name="Sridharan P.S."/>
            <person name="Tseng L."/>
            <person name="Williams L.H."/>
            <person name="Cohen L.B."/>
            <person name="Ahrens K.J."/>
            <person name="Braun M.A."/>
            <person name="Jarvik J."/>
            <person name="Lopez A.J."/>
            <person name="Bradley K.W."/>
            <person name="Clarke D.Q."/>
            <person name="Lewis M.F."/>
            <person name="Barker L.P."/>
            <person name="Bailey C."/>
            <person name="Asai D.J."/>
            <person name="Garber M.L."/>
            <person name="Bowman C.A."/>
            <person name="Russell D.A."/>
            <person name="Pope W.H."/>
            <person name="Jacobs-Sera D."/>
            <person name="Hendrix R.W."/>
            <person name="Hatfull G.F."/>
        </authorList>
    </citation>
    <scope>NUCLEOTIDE SEQUENCE [LARGE SCALE GENOMIC DNA]</scope>
</reference>
<dbReference type="InterPro" id="IPR056923">
    <property type="entry name" value="Minor_tail_gp31_C"/>
</dbReference>
<dbReference type="Pfam" id="PF24243">
    <property type="entry name" value="Phage_tail_C"/>
    <property type="match status" value="1"/>
</dbReference>
<name>A0A023ZYP5_9CAUD</name>
<sequence length="135" mass="13983">MAVTAVLFETSGTRGNRLDPDVRDEIEALAPGLETGEVTTDKIANNAVTREKIDAGAVGSVELDDDAVKAQHIDDGAVGTPALAAGSVTSEKTGIGVVTAEDASGNPVEVKQVYMTVAQYNALATKDPNTDYYLS</sequence>
<evidence type="ECO:0000313" key="2">
    <source>
        <dbReference type="EMBL" id="AHY84310.1"/>
    </source>
</evidence>
<protein>
    <recommendedName>
        <fullName evidence="1">Minor tail protein gp31 C-terminal domain-containing protein</fullName>
    </recommendedName>
</protein>
<evidence type="ECO:0000259" key="1">
    <source>
        <dbReference type="Pfam" id="PF24243"/>
    </source>
</evidence>
<accession>A0A023ZYP5</accession>
<evidence type="ECO:0000313" key="3">
    <source>
        <dbReference type="Proteomes" id="UP000024436"/>
    </source>
</evidence>
<dbReference type="EMBL" id="KJ538723">
    <property type="protein sequence ID" value="AHY84310.1"/>
    <property type="molecule type" value="Genomic_DNA"/>
</dbReference>
<proteinExistence type="predicted"/>
<organism evidence="2 3">
    <name type="scientific">Mycobacterium phage KingVeVeVe</name>
    <dbReference type="NCBI Taxonomy" id="1471544"/>
    <lineage>
        <taxon>Viruses</taxon>
        <taxon>Duplodnaviria</taxon>
        <taxon>Heunggongvirae</taxon>
        <taxon>Uroviricota</taxon>
        <taxon>Caudoviricetes</taxon>
        <taxon>Bclasvirinae</taxon>
        <taxon>Pegunavirus</taxon>
        <taxon>Pegunavirus soto</taxon>
    </lineage>
</organism>
<dbReference type="Proteomes" id="UP000024436">
    <property type="component" value="Segment"/>
</dbReference>
<gene>
    <name evidence="2" type="primary">41</name>
    <name evidence="2" type="ORF">PBI_KINGVEVEVE_41</name>
</gene>